<dbReference type="RefSeq" id="WP_100789330.1">
    <property type="nucleotide sequence ID" value="NZ_NPDQ01000001.1"/>
</dbReference>
<accession>A0A2M9Y6Z4</accession>
<dbReference type="Proteomes" id="UP000297891">
    <property type="component" value="Unassembled WGS sequence"/>
</dbReference>
<proteinExistence type="predicted"/>
<evidence type="ECO:0008006" key="3">
    <source>
        <dbReference type="Google" id="ProtNLM"/>
    </source>
</evidence>
<dbReference type="EMBL" id="RQFP01000001">
    <property type="protein sequence ID" value="TGK95708.1"/>
    <property type="molecule type" value="Genomic_DNA"/>
</dbReference>
<protein>
    <recommendedName>
        <fullName evidence="3">Carboxypeptidase regulatory-like domain-containing protein</fullName>
    </recommendedName>
</protein>
<reference evidence="1" key="1">
    <citation type="journal article" date="2019" name="PLoS Negl. Trop. Dis.">
        <title>Revisiting the worldwide diversity of Leptospira species in the environment.</title>
        <authorList>
            <person name="Vincent A.T."/>
            <person name="Schiettekatte O."/>
            <person name="Bourhy P."/>
            <person name="Veyrier F.J."/>
            <person name="Picardeau M."/>
        </authorList>
    </citation>
    <scope>NUCLEOTIDE SEQUENCE [LARGE SCALE GENOMIC DNA]</scope>
    <source>
        <strain evidence="1">201800277</strain>
    </source>
</reference>
<gene>
    <name evidence="1" type="ORF">EHQ30_03465</name>
</gene>
<comment type="caution">
    <text evidence="1">The sequence shown here is derived from an EMBL/GenBank/DDBJ whole genome shotgun (WGS) entry which is preliminary data.</text>
</comment>
<dbReference type="OrthoDB" id="330286at2"/>
<sequence length="281" mass="30922">MNRNSIFSTSLVLFCMCFLFGNCYFNPLVNGILNPVEEKDDPMGMMALGIAGAFSNVPSQYVVTGQILSNGMPDDGLTLNVISRSSEPKNLPQSAFTDLGGRFYLLTSLGMTDISVVQTEGGEEVYRFSLEIGIGSVHLTELTTGTNYTVTALELQIPGNTIEYFDLVSSYPSNNMTMPFPPESMTLIFSESLTSELLGMNEEGLLSWWNNNIIITPSIYVTTVMINSEEGQPPKDISGYWSTQSIQNSIDYTITLFPGIRSATGKVLKTKTIRFRVEPES</sequence>
<evidence type="ECO:0000313" key="1">
    <source>
        <dbReference type="EMBL" id="TGK95708.1"/>
    </source>
</evidence>
<dbReference type="AlphaFoldDB" id="A0A2M9Y6Z4"/>
<organism evidence="1 2">
    <name type="scientific">Leptospira brenneri</name>
    <dbReference type="NCBI Taxonomy" id="2023182"/>
    <lineage>
        <taxon>Bacteria</taxon>
        <taxon>Pseudomonadati</taxon>
        <taxon>Spirochaetota</taxon>
        <taxon>Spirochaetia</taxon>
        <taxon>Leptospirales</taxon>
        <taxon>Leptospiraceae</taxon>
        <taxon>Leptospira</taxon>
    </lineage>
</organism>
<evidence type="ECO:0000313" key="2">
    <source>
        <dbReference type="Proteomes" id="UP000297891"/>
    </source>
</evidence>
<keyword evidence="2" id="KW-1185">Reference proteome</keyword>
<name>A0A2M9Y6Z4_9LEPT</name>